<protein>
    <recommendedName>
        <fullName evidence="6">Ig-like domain-containing protein</fullName>
    </recommendedName>
</protein>
<keyword evidence="1" id="KW-0732">Signal</keyword>
<evidence type="ECO:0000256" key="2">
    <source>
        <dbReference type="ARBA" id="ARBA00023130"/>
    </source>
</evidence>
<dbReference type="InterPro" id="IPR013783">
    <property type="entry name" value="Ig-like_fold"/>
</dbReference>
<dbReference type="SUPFAM" id="SSF48726">
    <property type="entry name" value="Immunoglobulin"/>
    <property type="match status" value="2"/>
</dbReference>
<evidence type="ECO:0000256" key="3">
    <source>
        <dbReference type="ARBA" id="ARBA00023170"/>
    </source>
</evidence>
<reference evidence="7" key="2">
    <citation type="submission" date="2025-09" db="UniProtKB">
        <authorList>
            <consortium name="Ensembl"/>
        </authorList>
    </citation>
    <scope>IDENTIFICATION</scope>
</reference>
<evidence type="ECO:0000256" key="1">
    <source>
        <dbReference type="ARBA" id="ARBA00022729"/>
    </source>
</evidence>
<dbReference type="InterPro" id="IPR036179">
    <property type="entry name" value="Ig-like_dom_sf"/>
</dbReference>
<dbReference type="GO" id="GO:0042101">
    <property type="term" value="C:T cell receptor complex"/>
    <property type="evidence" value="ECO:0007669"/>
    <property type="project" value="UniProtKB-KW"/>
</dbReference>
<keyword evidence="2" id="KW-1064">Adaptive immunity</keyword>
<dbReference type="PANTHER" id="PTHR19367">
    <property type="entry name" value="T-CELL RECEPTOR ALPHA CHAIN V REGION"/>
    <property type="match status" value="1"/>
</dbReference>
<dbReference type="PROSITE" id="PS50835">
    <property type="entry name" value="IG_LIKE"/>
    <property type="match status" value="2"/>
</dbReference>
<keyword evidence="8" id="KW-1185">Reference proteome</keyword>
<evidence type="ECO:0000256" key="4">
    <source>
        <dbReference type="ARBA" id="ARBA00023319"/>
    </source>
</evidence>
<evidence type="ECO:0000313" key="8">
    <source>
        <dbReference type="Proteomes" id="UP000472270"/>
    </source>
</evidence>
<dbReference type="Ensembl" id="ENSSRHT00000050724.1">
    <property type="protein sequence ID" value="ENSSRHP00000049326.1"/>
    <property type="gene ID" value="ENSSRHG00000024834.1"/>
</dbReference>
<dbReference type="SMART" id="SM00409">
    <property type="entry name" value="IG"/>
    <property type="match status" value="2"/>
</dbReference>
<dbReference type="InterPro" id="IPR013106">
    <property type="entry name" value="Ig_V-set"/>
</dbReference>
<sequence>LHICYSLGNTFYYLYNIFLGVDQNTRVQTAVEGRSVTINCRYETKTSDLSPYLFWYQQKMNGIPKYMMMIFAITVQNDKDFEERFNANHNKSSKLFPLTIHVCVSDSAMYYCALRPTVTETFTQKYNSLILMKNVVEQNTTVQTAVEGAAVTINCQYETTDKLPNLLWCQQKANGVPEYMLSKFGSRNRFNERFSGDLNTISKTFPLTIQDVRVSNSSVYYCALRTNTQHSYKKPCMCNSVVLFNL</sequence>
<dbReference type="SMART" id="SM00406">
    <property type="entry name" value="IGv"/>
    <property type="match status" value="2"/>
</dbReference>
<feature type="domain" description="Ig-like" evidence="6">
    <location>
        <begin position="32"/>
        <end position="112"/>
    </location>
</feature>
<dbReference type="Proteomes" id="UP000472270">
    <property type="component" value="Unassembled WGS sequence"/>
</dbReference>
<evidence type="ECO:0000256" key="5">
    <source>
        <dbReference type="ARBA" id="ARBA00043266"/>
    </source>
</evidence>
<dbReference type="InterPro" id="IPR003599">
    <property type="entry name" value="Ig_sub"/>
</dbReference>
<keyword evidence="5" id="KW-0391">Immunity</keyword>
<dbReference type="PANTHER" id="PTHR19367:SF18">
    <property type="entry name" value="T CELL RECEPTOR ALPHA VARIABLE 16"/>
    <property type="match status" value="1"/>
</dbReference>
<keyword evidence="5" id="KW-1279">T cell receptor</keyword>
<name>A0A673J6J8_9TELE</name>
<dbReference type="Gene3D" id="2.60.40.10">
    <property type="entry name" value="Immunoglobulins"/>
    <property type="match status" value="2"/>
</dbReference>
<keyword evidence="4" id="KW-0393">Immunoglobulin domain</keyword>
<accession>A0A673J6J8</accession>
<dbReference type="AlphaFoldDB" id="A0A673J6J8"/>
<proteinExistence type="predicted"/>
<dbReference type="Pfam" id="PF07686">
    <property type="entry name" value="V-set"/>
    <property type="match status" value="2"/>
</dbReference>
<reference evidence="7" key="1">
    <citation type="submission" date="2025-08" db="UniProtKB">
        <authorList>
            <consortium name="Ensembl"/>
        </authorList>
    </citation>
    <scope>IDENTIFICATION</scope>
</reference>
<feature type="domain" description="Ig-like" evidence="6">
    <location>
        <begin position="116"/>
        <end position="233"/>
    </location>
</feature>
<evidence type="ECO:0000313" key="7">
    <source>
        <dbReference type="Ensembl" id="ENSSRHP00000049326.1"/>
    </source>
</evidence>
<keyword evidence="3" id="KW-0675">Receptor</keyword>
<dbReference type="InterPro" id="IPR007110">
    <property type="entry name" value="Ig-like_dom"/>
</dbReference>
<dbReference type="GO" id="GO:0002250">
    <property type="term" value="P:adaptive immune response"/>
    <property type="evidence" value="ECO:0007669"/>
    <property type="project" value="UniProtKB-KW"/>
</dbReference>
<dbReference type="InterPro" id="IPR051287">
    <property type="entry name" value="TCR_variable_region"/>
</dbReference>
<organism evidence="7 8">
    <name type="scientific">Sinocyclocheilus rhinocerous</name>
    <dbReference type="NCBI Taxonomy" id="307959"/>
    <lineage>
        <taxon>Eukaryota</taxon>
        <taxon>Metazoa</taxon>
        <taxon>Chordata</taxon>
        <taxon>Craniata</taxon>
        <taxon>Vertebrata</taxon>
        <taxon>Euteleostomi</taxon>
        <taxon>Actinopterygii</taxon>
        <taxon>Neopterygii</taxon>
        <taxon>Teleostei</taxon>
        <taxon>Ostariophysi</taxon>
        <taxon>Cypriniformes</taxon>
        <taxon>Cyprinidae</taxon>
        <taxon>Cyprininae</taxon>
        <taxon>Sinocyclocheilus</taxon>
    </lineage>
</organism>
<evidence type="ECO:0000259" key="6">
    <source>
        <dbReference type="PROSITE" id="PS50835"/>
    </source>
</evidence>